<name>A0AAE0W2M7_9BIVA</name>
<evidence type="ECO:0000313" key="4">
    <source>
        <dbReference type="Proteomes" id="UP001195483"/>
    </source>
</evidence>
<dbReference type="Gene3D" id="4.10.280.10">
    <property type="entry name" value="Helix-loop-helix DNA-binding domain"/>
    <property type="match status" value="1"/>
</dbReference>
<evidence type="ECO:0000313" key="3">
    <source>
        <dbReference type="EMBL" id="KAK3599206.1"/>
    </source>
</evidence>
<dbReference type="GO" id="GO:0045944">
    <property type="term" value="P:positive regulation of transcription by RNA polymerase II"/>
    <property type="evidence" value="ECO:0007669"/>
    <property type="project" value="TreeGrafter"/>
</dbReference>
<evidence type="ECO:0000256" key="1">
    <source>
        <dbReference type="SAM" id="MobiDB-lite"/>
    </source>
</evidence>
<protein>
    <recommendedName>
        <fullName evidence="2">BHLH domain-containing protein</fullName>
    </recommendedName>
</protein>
<dbReference type="PANTHER" id="PTHR19290">
    <property type="entry name" value="BASIC HELIX-LOOP-HELIX PROTEIN NEUROGENIN-RELATED"/>
    <property type="match status" value="1"/>
</dbReference>
<dbReference type="GO" id="GO:0070888">
    <property type="term" value="F:E-box binding"/>
    <property type="evidence" value="ECO:0007669"/>
    <property type="project" value="TreeGrafter"/>
</dbReference>
<dbReference type="SUPFAM" id="SSF47459">
    <property type="entry name" value="HLH, helix-loop-helix DNA-binding domain"/>
    <property type="match status" value="1"/>
</dbReference>
<dbReference type="GO" id="GO:0007423">
    <property type="term" value="P:sensory organ development"/>
    <property type="evidence" value="ECO:0007669"/>
    <property type="project" value="TreeGrafter"/>
</dbReference>
<feature type="region of interest" description="Disordered" evidence="1">
    <location>
        <begin position="1"/>
        <end position="60"/>
    </location>
</feature>
<dbReference type="Proteomes" id="UP001195483">
    <property type="component" value="Unassembled WGS sequence"/>
</dbReference>
<dbReference type="AlphaFoldDB" id="A0AAE0W2M7"/>
<proteinExistence type="predicted"/>
<accession>A0AAE0W2M7</accession>
<dbReference type="GO" id="GO:0005634">
    <property type="term" value="C:nucleus"/>
    <property type="evidence" value="ECO:0007669"/>
    <property type="project" value="TreeGrafter"/>
</dbReference>
<comment type="caution">
    <text evidence="3">The sequence shown here is derived from an EMBL/GenBank/DDBJ whole genome shotgun (WGS) entry which is preliminary data.</text>
</comment>
<dbReference type="InterPro" id="IPR011598">
    <property type="entry name" value="bHLH_dom"/>
</dbReference>
<evidence type="ECO:0000259" key="2">
    <source>
        <dbReference type="PROSITE" id="PS50888"/>
    </source>
</evidence>
<dbReference type="GO" id="GO:0061564">
    <property type="term" value="P:axon development"/>
    <property type="evidence" value="ECO:0007669"/>
    <property type="project" value="TreeGrafter"/>
</dbReference>
<reference evidence="3" key="3">
    <citation type="submission" date="2023-05" db="EMBL/GenBank/DDBJ databases">
        <authorList>
            <person name="Smith C.H."/>
        </authorList>
    </citation>
    <scope>NUCLEOTIDE SEQUENCE</scope>
    <source>
        <strain evidence="3">CHS0354</strain>
        <tissue evidence="3">Mantle</tissue>
    </source>
</reference>
<feature type="non-terminal residue" evidence="3">
    <location>
        <position position="139"/>
    </location>
</feature>
<feature type="domain" description="BHLH" evidence="2">
    <location>
        <begin position="64"/>
        <end position="118"/>
    </location>
</feature>
<reference evidence="3" key="2">
    <citation type="journal article" date="2021" name="Genome Biol. Evol.">
        <title>Developing a high-quality reference genome for a parasitic bivalve with doubly uniparental inheritance (Bivalvia: Unionida).</title>
        <authorList>
            <person name="Smith C.H."/>
        </authorList>
    </citation>
    <scope>NUCLEOTIDE SEQUENCE</scope>
    <source>
        <strain evidence="3">CHS0354</strain>
        <tissue evidence="3">Mantle</tissue>
    </source>
</reference>
<dbReference type="PROSITE" id="PS50888">
    <property type="entry name" value="BHLH"/>
    <property type="match status" value="1"/>
</dbReference>
<dbReference type="GO" id="GO:0000981">
    <property type="term" value="F:DNA-binding transcription factor activity, RNA polymerase II-specific"/>
    <property type="evidence" value="ECO:0007669"/>
    <property type="project" value="TreeGrafter"/>
</dbReference>
<dbReference type="Pfam" id="PF00010">
    <property type="entry name" value="HLH"/>
    <property type="match status" value="1"/>
</dbReference>
<dbReference type="EMBL" id="JAEAOA010000772">
    <property type="protein sequence ID" value="KAK3599206.1"/>
    <property type="molecule type" value="Genomic_DNA"/>
</dbReference>
<feature type="compositionally biased region" description="Polar residues" evidence="1">
    <location>
        <begin position="1"/>
        <end position="10"/>
    </location>
</feature>
<dbReference type="InterPro" id="IPR050359">
    <property type="entry name" value="bHLH_transcription_factors"/>
</dbReference>
<dbReference type="GO" id="GO:0046983">
    <property type="term" value="F:protein dimerization activity"/>
    <property type="evidence" value="ECO:0007669"/>
    <property type="project" value="InterPro"/>
</dbReference>
<sequence>MSTISASTEPTSDRTEIEEIDSNCSFSDSGEEQSGGDEERPRKQSSYVIRSSRRYSSKSRLPETVRLRINDRERQRMHDLNAALDSLREVMPFSNGASAKKLSKMATLLLARNYIAMLNKSVEELRRMIQDLTARKEVS</sequence>
<organism evidence="3 4">
    <name type="scientific">Potamilus streckersoni</name>
    <dbReference type="NCBI Taxonomy" id="2493646"/>
    <lineage>
        <taxon>Eukaryota</taxon>
        <taxon>Metazoa</taxon>
        <taxon>Spiralia</taxon>
        <taxon>Lophotrochozoa</taxon>
        <taxon>Mollusca</taxon>
        <taxon>Bivalvia</taxon>
        <taxon>Autobranchia</taxon>
        <taxon>Heteroconchia</taxon>
        <taxon>Palaeoheterodonta</taxon>
        <taxon>Unionida</taxon>
        <taxon>Unionoidea</taxon>
        <taxon>Unionidae</taxon>
        <taxon>Ambleminae</taxon>
        <taxon>Lampsilini</taxon>
        <taxon>Potamilus</taxon>
    </lineage>
</organism>
<keyword evidence="4" id="KW-1185">Reference proteome</keyword>
<reference evidence="3" key="1">
    <citation type="journal article" date="2021" name="Genome Biol. Evol.">
        <title>A High-Quality Reference Genome for a Parasitic Bivalve with Doubly Uniparental Inheritance (Bivalvia: Unionida).</title>
        <authorList>
            <person name="Smith C.H."/>
        </authorList>
    </citation>
    <scope>NUCLEOTIDE SEQUENCE</scope>
    <source>
        <strain evidence="3">CHS0354</strain>
    </source>
</reference>
<gene>
    <name evidence="3" type="ORF">CHS0354_012811</name>
</gene>
<dbReference type="PANTHER" id="PTHR19290:SF104">
    <property type="entry name" value="GH17679P"/>
    <property type="match status" value="1"/>
</dbReference>
<dbReference type="SMART" id="SM00353">
    <property type="entry name" value="HLH"/>
    <property type="match status" value="1"/>
</dbReference>
<dbReference type="InterPro" id="IPR036638">
    <property type="entry name" value="HLH_DNA-bd_sf"/>
</dbReference>